<dbReference type="AlphaFoldDB" id="A0A1M6IA47"/>
<evidence type="ECO:0000313" key="3">
    <source>
        <dbReference type="Proteomes" id="UP000183994"/>
    </source>
</evidence>
<evidence type="ECO:0008006" key="4">
    <source>
        <dbReference type="Google" id="ProtNLM"/>
    </source>
</evidence>
<evidence type="ECO:0000313" key="2">
    <source>
        <dbReference type="EMBL" id="SHJ31320.1"/>
    </source>
</evidence>
<feature type="chain" id="PRO_5012545201" description="Phosphodiester glycosidase domain-containing protein" evidence="1">
    <location>
        <begin position="24"/>
        <end position="332"/>
    </location>
</feature>
<sequence>MRTFPLRILSAFFCLTAVLLCQACSHHVPIKPETPFTCYQAAAQNGDVQERFAPVFQAWGADKAHNRIGRPKAFLDANKKPQVYTDSGEPAFFVRQTQFSTSKGDYTNLVYRIHFSKIPYSLIPFTLTAGKNPGLLAVVTLDKEERPVLVTTVHTCGCYLSIIPTTHLPKECLPEGWEDAPQKVYGETHPAMLDYSPDQGQRLLIELRPEIHRVMNVRAVNERELDACRKQLEQAPLLAAGGLRELEIAGGGSVSFFHEAGMRKGFVKNSVKPWESLLMSWMALDLFVGSDKAYSDSLVEDNPFYTSLKPWNRQKSNMLRFADFLRFWGYDL</sequence>
<feature type="signal peptide" evidence="1">
    <location>
        <begin position="1"/>
        <end position="23"/>
    </location>
</feature>
<accession>A0A1M6IA47</accession>
<protein>
    <recommendedName>
        <fullName evidence="4">Phosphodiester glycosidase domain-containing protein</fullName>
    </recommendedName>
</protein>
<reference evidence="3" key="1">
    <citation type="submission" date="2016-11" db="EMBL/GenBank/DDBJ databases">
        <authorList>
            <person name="Varghese N."/>
            <person name="Submissions S."/>
        </authorList>
    </citation>
    <scope>NUCLEOTIDE SEQUENCE [LARGE SCALE GENOMIC DNA]</scope>
    <source>
        <strain evidence="3">DSM 16219</strain>
    </source>
</reference>
<keyword evidence="3" id="KW-1185">Reference proteome</keyword>
<gene>
    <name evidence="2" type="ORF">SAMN02745216_01404</name>
</gene>
<organism evidence="2 3">
    <name type="scientific">Desulfatibacillum alkenivorans DSM 16219</name>
    <dbReference type="NCBI Taxonomy" id="1121393"/>
    <lineage>
        <taxon>Bacteria</taxon>
        <taxon>Pseudomonadati</taxon>
        <taxon>Thermodesulfobacteriota</taxon>
        <taxon>Desulfobacteria</taxon>
        <taxon>Desulfobacterales</taxon>
        <taxon>Desulfatibacillaceae</taxon>
        <taxon>Desulfatibacillum</taxon>
    </lineage>
</organism>
<dbReference type="Proteomes" id="UP000183994">
    <property type="component" value="Unassembled WGS sequence"/>
</dbReference>
<dbReference type="EMBL" id="FQZU01000006">
    <property type="protein sequence ID" value="SHJ31320.1"/>
    <property type="molecule type" value="Genomic_DNA"/>
</dbReference>
<proteinExistence type="predicted"/>
<dbReference type="RefSeq" id="WP_073474383.1">
    <property type="nucleotide sequence ID" value="NZ_FQZU01000006.1"/>
</dbReference>
<name>A0A1M6IA47_9BACT</name>
<dbReference type="STRING" id="1121393.SAMN02745216_01404"/>
<keyword evidence="1" id="KW-0732">Signal</keyword>
<evidence type="ECO:0000256" key="1">
    <source>
        <dbReference type="SAM" id="SignalP"/>
    </source>
</evidence>
<dbReference type="OrthoDB" id="5405204at2"/>